<gene>
    <name evidence="1" type="ORF">DFR76_104663</name>
</gene>
<reference evidence="1 2" key="1">
    <citation type="submission" date="2018-07" db="EMBL/GenBank/DDBJ databases">
        <title>Genomic Encyclopedia of Type Strains, Phase IV (KMG-IV): sequencing the most valuable type-strain genomes for metagenomic binning, comparative biology and taxonomic classification.</title>
        <authorList>
            <person name="Goeker M."/>
        </authorList>
    </citation>
    <scope>NUCLEOTIDE SEQUENCE [LARGE SCALE GENOMIC DNA]</scope>
    <source>
        <strain evidence="1 2">DSM 44290</strain>
    </source>
</reference>
<dbReference type="EMBL" id="QQBC01000004">
    <property type="protein sequence ID" value="RDI66910.1"/>
    <property type="molecule type" value="Genomic_DNA"/>
</dbReference>
<dbReference type="AlphaFoldDB" id="A0A370I8H5"/>
<keyword evidence="2" id="KW-1185">Reference proteome</keyword>
<evidence type="ECO:0000313" key="2">
    <source>
        <dbReference type="Proteomes" id="UP000254869"/>
    </source>
</evidence>
<proteinExistence type="predicted"/>
<dbReference type="RefSeq" id="WP_067994729.1">
    <property type="nucleotide sequence ID" value="NZ_QQBC01000004.1"/>
</dbReference>
<dbReference type="Proteomes" id="UP000254869">
    <property type="component" value="Unassembled WGS sequence"/>
</dbReference>
<comment type="caution">
    <text evidence="1">The sequence shown here is derived from an EMBL/GenBank/DDBJ whole genome shotgun (WGS) entry which is preliminary data.</text>
</comment>
<evidence type="ECO:0000313" key="1">
    <source>
        <dbReference type="EMBL" id="RDI66910.1"/>
    </source>
</evidence>
<protein>
    <submittedName>
        <fullName evidence="1">Uncharacterized protein</fullName>
    </submittedName>
</protein>
<accession>A0A370I8H5</accession>
<organism evidence="1 2">
    <name type="scientific">Nocardia pseudobrasiliensis</name>
    <dbReference type="NCBI Taxonomy" id="45979"/>
    <lineage>
        <taxon>Bacteria</taxon>
        <taxon>Bacillati</taxon>
        <taxon>Actinomycetota</taxon>
        <taxon>Actinomycetes</taxon>
        <taxon>Mycobacteriales</taxon>
        <taxon>Nocardiaceae</taxon>
        <taxon>Nocardia</taxon>
    </lineage>
</organism>
<sequence>MDEQQHTVAGLAGIDAFDSGDGAQQWTVVAVMVDGGGVEPLPAGEVVAADLSLAADQICGYLPPRLESGQSCYLVATPGMFERDSETGLLNTAPGPTWVNRIRRTECGWERSEWGRAPHWLGRPDAVGG</sequence>
<name>A0A370I8H5_9NOCA</name>